<dbReference type="AlphaFoldDB" id="A0A1M3U1M5"/>
<dbReference type="Proteomes" id="UP000184063">
    <property type="component" value="Unassembled WGS sequence"/>
</dbReference>
<dbReference type="InterPro" id="IPR036047">
    <property type="entry name" value="F-box-like_dom_sf"/>
</dbReference>
<name>A0A1M3U1M5_ASPLC</name>
<protein>
    <recommendedName>
        <fullName evidence="1">F-box domain-containing protein</fullName>
    </recommendedName>
</protein>
<dbReference type="SUPFAM" id="SSF81383">
    <property type="entry name" value="F-box domain"/>
    <property type="match status" value="1"/>
</dbReference>
<evidence type="ECO:0000313" key="2">
    <source>
        <dbReference type="EMBL" id="OJZ92920.1"/>
    </source>
</evidence>
<dbReference type="VEuPathDB" id="FungiDB:ASPFODRAFT_152160"/>
<dbReference type="Pfam" id="PF00646">
    <property type="entry name" value="F-box"/>
    <property type="match status" value="1"/>
</dbReference>
<organism evidence="2 3">
    <name type="scientific">Aspergillus luchuensis (strain CBS 106.47)</name>
    <dbReference type="NCBI Taxonomy" id="1137211"/>
    <lineage>
        <taxon>Eukaryota</taxon>
        <taxon>Fungi</taxon>
        <taxon>Dikarya</taxon>
        <taxon>Ascomycota</taxon>
        <taxon>Pezizomycotina</taxon>
        <taxon>Eurotiomycetes</taxon>
        <taxon>Eurotiomycetidae</taxon>
        <taxon>Eurotiales</taxon>
        <taxon>Aspergillaceae</taxon>
        <taxon>Aspergillus</taxon>
        <taxon>Aspergillus subgen. Circumdati</taxon>
    </lineage>
</organism>
<feature type="domain" description="F-box" evidence="1">
    <location>
        <begin position="1"/>
        <end position="47"/>
    </location>
</feature>
<evidence type="ECO:0000259" key="1">
    <source>
        <dbReference type="PROSITE" id="PS50181"/>
    </source>
</evidence>
<proteinExistence type="predicted"/>
<sequence>MEKLPPELVGIIGSHLEYPDWCALRLTCKILYQLSSSLFAKRYFQYVSVILTGEAIAELEDLTSNESFRNEVKELSLIPQVFGDYGVDLDAFTSILHLCVPESQEWTAKEVQAQYAIYVAAETDHLAFAESASFVGSLTRCLSRMRNVSTIGLRTYPSQRLCKEKSPHVCLGRRALRERLPFGPCAQLLVSTARRSAGPSPSMRRVVWDMWVDIRHPVWTKGLTSLLEAMCAVSPPLAVQRLYTCLTEDEFAVPPDCFTLSQHLYHSLQPILHVLVDLDICLGPPKPEDTAESLHYLVVRAAPNLQILRLTLWDQFHDLSPDHFTNLAQQVQFTRLSELHLHWVELTIPGFQLFLRTAAPTLKVLTLVAVSLNGPVPVARRPAPAFHEAISTVWRGFLNTLRDTIPTISFLRMRGLAYRQHMIRMTDPSRKATIVPRGSRIVYKSARGIFYDINTRMSFAEWIDQLELRPQYYGFGLFRLPRHRVFSNGIIDSPFPMHLPRHMWPAFGDNSIDPRPRHPPGIIRCGTCGT</sequence>
<dbReference type="PROSITE" id="PS50181">
    <property type="entry name" value="FBOX"/>
    <property type="match status" value="1"/>
</dbReference>
<evidence type="ECO:0000313" key="3">
    <source>
        <dbReference type="Proteomes" id="UP000184063"/>
    </source>
</evidence>
<dbReference type="OrthoDB" id="5279008at2759"/>
<gene>
    <name evidence="2" type="ORF">ASPFODRAFT_152160</name>
</gene>
<dbReference type="InterPro" id="IPR001810">
    <property type="entry name" value="F-box_dom"/>
</dbReference>
<dbReference type="EMBL" id="KV878236">
    <property type="protein sequence ID" value="OJZ92920.1"/>
    <property type="molecule type" value="Genomic_DNA"/>
</dbReference>
<accession>A0A1M3U1M5</accession>
<reference evidence="3" key="1">
    <citation type="journal article" date="2017" name="Genome Biol.">
        <title>Comparative genomics reveals high biological diversity and specific adaptations in the industrially and medically important fungal genus Aspergillus.</title>
        <authorList>
            <person name="de Vries R.P."/>
            <person name="Riley R."/>
            <person name="Wiebenga A."/>
            <person name="Aguilar-Osorio G."/>
            <person name="Amillis S."/>
            <person name="Uchima C.A."/>
            <person name="Anderluh G."/>
            <person name="Asadollahi M."/>
            <person name="Askin M."/>
            <person name="Barry K."/>
            <person name="Battaglia E."/>
            <person name="Bayram O."/>
            <person name="Benocci T."/>
            <person name="Braus-Stromeyer S.A."/>
            <person name="Caldana C."/>
            <person name="Canovas D."/>
            <person name="Cerqueira G.C."/>
            <person name="Chen F."/>
            <person name="Chen W."/>
            <person name="Choi C."/>
            <person name="Clum A."/>
            <person name="Dos Santos R.A."/>
            <person name="Damasio A.R."/>
            <person name="Diallinas G."/>
            <person name="Emri T."/>
            <person name="Fekete E."/>
            <person name="Flipphi M."/>
            <person name="Freyberg S."/>
            <person name="Gallo A."/>
            <person name="Gournas C."/>
            <person name="Habgood R."/>
            <person name="Hainaut M."/>
            <person name="Harispe M.L."/>
            <person name="Henrissat B."/>
            <person name="Hilden K.S."/>
            <person name="Hope R."/>
            <person name="Hossain A."/>
            <person name="Karabika E."/>
            <person name="Karaffa L."/>
            <person name="Karanyi Z."/>
            <person name="Krasevec N."/>
            <person name="Kuo A."/>
            <person name="Kusch H."/>
            <person name="LaButti K."/>
            <person name="Lagendijk E.L."/>
            <person name="Lapidus A."/>
            <person name="Levasseur A."/>
            <person name="Lindquist E."/>
            <person name="Lipzen A."/>
            <person name="Logrieco A.F."/>
            <person name="MacCabe A."/>
            <person name="Maekelae M.R."/>
            <person name="Malavazi I."/>
            <person name="Melin P."/>
            <person name="Meyer V."/>
            <person name="Mielnichuk N."/>
            <person name="Miskei M."/>
            <person name="Molnar A.P."/>
            <person name="Mule G."/>
            <person name="Ngan C.Y."/>
            <person name="Orejas M."/>
            <person name="Orosz E."/>
            <person name="Ouedraogo J.P."/>
            <person name="Overkamp K.M."/>
            <person name="Park H.-S."/>
            <person name="Perrone G."/>
            <person name="Piumi F."/>
            <person name="Punt P.J."/>
            <person name="Ram A.F."/>
            <person name="Ramon A."/>
            <person name="Rauscher S."/>
            <person name="Record E."/>
            <person name="Riano-Pachon D.M."/>
            <person name="Robert V."/>
            <person name="Roehrig J."/>
            <person name="Ruller R."/>
            <person name="Salamov A."/>
            <person name="Salih N.S."/>
            <person name="Samson R.A."/>
            <person name="Sandor E."/>
            <person name="Sanguinetti M."/>
            <person name="Schuetze T."/>
            <person name="Sepcic K."/>
            <person name="Shelest E."/>
            <person name="Sherlock G."/>
            <person name="Sophianopoulou V."/>
            <person name="Squina F.M."/>
            <person name="Sun H."/>
            <person name="Susca A."/>
            <person name="Todd R.B."/>
            <person name="Tsang A."/>
            <person name="Unkles S.E."/>
            <person name="van de Wiele N."/>
            <person name="van Rossen-Uffink D."/>
            <person name="Oliveira J.V."/>
            <person name="Vesth T.C."/>
            <person name="Visser J."/>
            <person name="Yu J.-H."/>
            <person name="Zhou M."/>
            <person name="Andersen M.R."/>
            <person name="Archer D.B."/>
            <person name="Baker S.E."/>
            <person name="Benoit I."/>
            <person name="Brakhage A.A."/>
            <person name="Braus G.H."/>
            <person name="Fischer R."/>
            <person name="Frisvad J.C."/>
            <person name="Goldman G.H."/>
            <person name="Houbraken J."/>
            <person name="Oakley B."/>
            <person name="Pocsi I."/>
            <person name="Scazzocchio C."/>
            <person name="Seiboth B."/>
            <person name="vanKuyk P.A."/>
            <person name="Wortman J."/>
            <person name="Dyer P.S."/>
            <person name="Grigoriev I.V."/>
        </authorList>
    </citation>
    <scope>NUCLEOTIDE SEQUENCE [LARGE SCALE GENOMIC DNA]</scope>
    <source>
        <strain evidence="3">CBS 106.47</strain>
    </source>
</reference>